<protein>
    <submittedName>
        <fullName evidence="2">Uncharacterized protein</fullName>
    </submittedName>
</protein>
<accession>A0A9Q9RVY5</accession>
<name>A0A9Q9RVY5_FUSFU</name>
<proteinExistence type="predicted"/>
<feature type="region of interest" description="Disordered" evidence="1">
    <location>
        <begin position="1"/>
        <end position="115"/>
    </location>
</feature>
<reference evidence="2" key="1">
    <citation type="submission" date="2019-05" db="EMBL/GenBank/DDBJ databases">
        <authorList>
            <person name="Piombo E."/>
        </authorList>
    </citation>
    <scope>NUCLEOTIDE SEQUENCE</scope>
    <source>
        <strain evidence="2">C2S</strain>
    </source>
</reference>
<sequence>MAGGARSKSGVASLKSADLSQTFDAPPSSIDANNSKKTMTSSPSRNSSRVTNDEDETRQKGGTLLLQLGRSAPLDKRHRDVGDEDFDDEASAASMKRGKYMSIKGEPEIDDGSERQPSLYRQQSLQVLQDSRVPPGVPAVERYSTENTGIVDPRYDFMCASRDICSPNPERDLEESGRPSTMDTPFNEKIEPAAIVRFRQEMNIRFLNQEQSHFEELQTVRGEMRAMRSDFEERIFRFNQQHEKAIVDLANEASLAGHDSV</sequence>
<comment type="caution">
    <text evidence="2">The sequence shown here is derived from an EMBL/GenBank/DDBJ whole genome shotgun (WGS) entry which is preliminary data.</text>
</comment>
<feature type="compositionally biased region" description="Polar residues" evidence="1">
    <location>
        <begin position="30"/>
        <end position="50"/>
    </location>
</feature>
<organism evidence="2 3">
    <name type="scientific">Fusarium fujikuroi</name>
    <name type="common">Bakanae and foot rot disease fungus</name>
    <name type="synonym">Gibberella fujikuroi</name>
    <dbReference type="NCBI Taxonomy" id="5127"/>
    <lineage>
        <taxon>Eukaryota</taxon>
        <taxon>Fungi</taxon>
        <taxon>Dikarya</taxon>
        <taxon>Ascomycota</taxon>
        <taxon>Pezizomycotina</taxon>
        <taxon>Sordariomycetes</taxon>
        <taxon>Hypocreomycetidae</taxon>
        <taxon>Hypocreales</taxon>
        <taxon>Nectriaceae</taxon>
        <taxon>Fusarium</taxon>
        <taxon>Fusarium fujikuroi species complex</taxon>
    </lineage>
</organism>
<evidence type="ECO:0000313" key="2">
    <source>
        <dbReference type="EMBL" id="VTT73655.1"/>
    </source>
</evidence>
<dbReference type="AlphaFoldDB" id="A0A9Q9RVY5"/>
<dbReference type="EMBL" id="CABFJX010000370">
    <property type="protein sequence ID" value="VTT73655.1"/>
    <property type="molecule type" value="Genomic_DNA"/>
</dbReference>
<gene>
    <name evidence="2" type="ORF">C2S_9187</name>
</gene>
<dbReference type="Proteomes" id="UP000760494">
    <property type="component" value="Unassembled WGS sequence"/>
</dbReference>
<evidence type="ECO:0000256" key="1">
    <source>
        <dbReference type="SAM" id="MobiDB-lite"/>
    </source>
</evidence>
<evidence type="ECO:0000313" key="3">
    <source>
        <dbReference type="Proteomes" id="UP000760494"/>
    </source>
</evidence>